<organism evidence="9 10">
    <name type="scientific">Zooshikella harenae</name>
    <dbReference type="NCBI Taxonomy" id="2827238"/>
    <lineage>
        <taxon>Bacteria</taxon>
        <taxon>Pseudomonadati</taxon>
        <taxon>Pseudomonadota</taxon>
        <taxon>Gammaproteobacteria</taxon>
        <taxon>Oceanospirillales</taxon>
        <taxon>Zooshikellaceae</taxon>
        <taxon>Zooshikella</taxon>
    </lineage>
</organism>
<dbReference type="Pfam" id="PF00158">
    <property type="entry name" value="Sigma54_activat"/>
    <property type="match status" value="1"/>
</dbReference>
<evidence type="ECO:0000256" key="6">
    <source>
        <dbReference type="PROSITE-ProRule" id="PRU00169"/>
    </source>
</evidence>
<dbReference type="InterPro" id="IPR002197">
    <property type="entry name" value="HTH_Fis"/>
</dbReference>
<dbReference type="PANTHER" id="PTHR32071:SF21">
    <property type="entry name" value="TRANSCRIPTIONAL REGULATORY PROTEIN FLGR"/>
    <property type="match status" value="1"/>
</dbReference>
<feature type="modified residue" description="4-aspartylphosphate" evidence="6">
    <location>
        <position position="55"/>
    </location>
</feature>
<dbReference type="InterPro" id="IPR025943">
    <property type="entry name" value="Sigma_54_int_dom_ATP-bd_2"/>
</dbReference>
<dbReference type="Proteomes" id="UP000690515">
    <property type="component" value="Unassembled WGS sequence"/>
</dbReference>
<evidence type="ECO:0000256" key="2">
    <source>
        <dbReference type="ARBA" id="ARBA00022840"/>
    </source>
</evidence>
<evidence type="ECO:0000256" key="3">
    <source>
        <dbReference type="ARBA" id="ARBA00023015"/>
    </source>
</evidence>
<dbReference type="SUPFAM" id="SSF52540">
    <property type="entry name" value="P-loop containing nucleoside triphosphate hydrolases"/>
    <property type="match status" value="1"/>
</dbReference>
<evidence type="ECO:0000313" key="9">
    <source>
        <dbReference type="EMBL" id="MBU2710477.1"/>
    </source>
</evidence>
<evidence type="ECO:0000256" key="4">
    <source>
        <dbReference type="ARBA" id="ARBA00023125"/>
    </source>
</evidence>
<evidence type="ECO:0000256" key="1">
    <source>
        <dbReference type="ARBA" id="ARBA00022741"/>
    </source>
</evidence>
<evidence type="ECO:0000259" key="7">
    <source>
        <dbReference type="PROSITE" id="PS50045"/>
    </source>
</evidence>
<keyword evidence="3" id="KW-0805">Transcription regulation</keyword>
<protein>
    <submittedName>
        <fullName evidence="9">Sigma-54-dependent Fis family transcriptional regulator</fullName>
    </submittedName>
</protein>
<dbReference type="InterPro" id="IPR003593">
    <property type="entry name" value="AAA+_ATPase"/>
</dbReference>
<keyword evidence="10" id="KW-1185">Reference proteome</keyword>
<comment type="caution">
    <text evidence="9">The sequence shown here is derived from an EMBL/GenBank/DDBJ whole genome shotgun (WGS) entry which is preliminary data.</text>
</comment>
<dbReference type="SMART" id="SM00382">
    <property type="entry name" value="AAA"/>
    <property type="match status" value="1"/>
</dbReference>
<keyword evidence="6" id="KW-0597">Phosphoprotein</keyword>
<feature type="domain" description="Response regulatory" evidence="8">
    <location>
        <begin position="6"/>
        <end position="120"/>
    </location>
</feature>
<dbReference type="Pfam" id="PF00072">
    <property type="entry name" value="Response_reg"/>
    <property type="match status" value="1"/>
</dbReference>
<keyword evidence="1" id="KW-0547">Nucleotide-binding</keyword>
<keyword evidence="4" id="KW-0238">DNA-binding</keyword>
<dbReference type="InterPro" id="IPR025944">
    <property type="entry name" value="Sigma_54_int_dom_CS"/>
</dbReference>
<dbReference type="InterPro" id="IPR009057">
    <property type="entry name" value="Homeodomain-like_sf"/>
</dbReference>
<dbReference type="PANTHER" id="PTHR32071">
    <property type="entry name" value="TRANSCRIPTIONAL REGULATORY PROTEIN"/>
    <property type="match status" value="1"/>
</dbReference>
<dbReference type="PROSITE" id="PS00675">
    <property type="entry name" value="SIGMA54_INTERACT_1"/>
    <property type="match status" value="1"/>
</dbReference>
<dbReference type="InterPro" id="IPR025662">
    <property type="entry name" value="Sigma_54_int_dom_ATP-bd_1"/>
</dbReference>
<dbReference type="InterPro" id="IPR011006">
    <property type="entry name" value="CheY-like_superfamily"/>
</dbReference>
<dbReference type="Pfam" id="PF02954">
    <property type="entry name" value="HTH_8"/>
    <property type="match status" value="1"/>
</dbReference>
<dbReference type="PRINTS" id="PR01590">
    <property type="entry name" value="HTHFIS"/>
</dbReference>
<dbReference type="Gene3D" id="1.10.10.60">
    <property type="entry name" value="Homeodomain-like"/>
    <property type="match status" value="1"/>
</dbReference>
<dbReference type="Pfam" id="PF25601">
    <property type="entry name" value="AAA_lid_14"/>
    <property type="match status" value="1"/>
</dbReference>
<feature type="domain" description="Sigma-54 factor interaction" evidence="7">
    <location>
        <begin position="131"/>
        <end position="360"/>
    </location>
</feature>
<dbReference type="SUPFAM" id="SSF46689">
    <property type="entry name" value="Homeodomain-like"/>
    <property type="match status" value="1"/>
</dbReference>
<dbReference type="Gene3D" id="1.10.8.60">
    <property type="match status" value="1"/>
</dbReference>
<name>A0ABS5Z8W1_9GAMM</name>
<dbReference type="InterPro" id="IPR001789">
    <property type="entry name" value="Sig_transdc_resp-reg_receiver"/>
</dbReference>
<dbReference type="Gene3D" id="3.40.50.2300">
    <property type="match status" value="1"/>
</dbReference>
<dbReference type="Gene3D" id="3.40.50.300">
    <property type="entry name" value="P-loop containing nucleotide triphosphate hydrolases"/>
    <property type="match status" value="1"/>
</dbReference>
<evidence type="ECO:0000256" key="5">
    <source>
        <dbReference type="ARBA" id="ARBA00023163"/>
    </source>
</evidence>
<evidence type="ECO:0000313" key="10">
    <source>
        <dbReference type="Proteomes" id="UP000690515"/>
    </source>
</evidence>
<dbReference type="PROSITE" id="PS00676">
    <property type="entry name" value="SIGMA54_INTERACT_2"/>
    <property type="match status" value="1"/>
</dbReference>
<dbReference type="InterPro" id="IPR027417">
    <property type="entry name" value="P-loop_NTPase"/>
</dbReference>
<dbReference type="PROSITE" id="PS50110">
    <property type="entry name" value="RESPONSE_REGULATORY"/>
    <property type="match status" value="1"/>
</dbReference>
<reference evidence="9 10" key="1">
    <citation type="submission" date="2021-04" db="EMBL/GenBank/DDBJ databases">
        <authorList>
            <person name="Pira H."/>
            <person name="Risdian C."/>
            <person name="Wink J."/>
        </authorList>
    </citation>
    <scope>NUCLEOTIDE SEQUENCE [LARGE SCALE GENOMIC DNA]</scope>
    <source>
        <strain evidence="9 10">WH53</strain>
    </source>
</reference>
<dbReference type="CDD" id="cd00009">
    <property type="entry name" value="AAA"/>
    <property type="match status" value="1"/>
</dbReference>
<sequence length="506" mass="56548">MMAKITILIVEDDPDLREALADTLALTDFNYLLAEDGQQAIQLLQNKSIDMVVSDVNMPKVDGYQLLQWVRQHVPQLPVLLMTAYGSVSQAVEAMKQGAVDYLVKPFEPDALLAEIRRVLQGTPKKSCDEPVAEEESSRQLLLLARKVAATDSTVLITGESGTGKEVLAQYIHRHSPRNEQPFVAINCAAIPENMLEATLFGHEKGAFTGAYSSSPGKFELANNGTLLLDEITEMPLGLQAKLLRVLQEREVERVGGRKTIRLDVRIIATTNREMLSYVQRGEFREDLYYRLCVFPLMWQPLRTRPRDIVPLAERLLVVHCRKLKHPIVKLSNEAKKTLLQYTWPGNVRELDNAIQRALILQQGNLIRPADLCLTTTSTVGQPVLQTMAPVLKERVINTSAPTDNNAQPMMAKELTSNEIEEGMLAGEDTHGSGSAMESSFDRAIESGPLGEDLKQREYELIIDALRTEGGRRRETALKLGISPRTLRYKLAKMREQGIDIETMIA</sequence>
<dbReference type="SUPFAM" id="SSF52172">
    <property type="entry name" value="CheY-like"/>
    <property type="match status" value="1"/>
</dbReference>
<proteinExistence type="predicted"/>
<accession>A0ABS5Z8W1</accession>
<gene>
    <name evidence="9" type="ORF">KCG35_05355</name>
</gene>
<dbReference type="SMART" id="SM00448">
    <property type="entry name" value="REC"/>
    <property type="match status" value="1"/>
</dbReference>
<keyword evidence="5" id="KW-0804">Transcription</keyword>
<evidence type="ECO:0000259" key="8">
    <source>
        <dbReference type="PROSITE" id="PS50110"/>
    </source>
</evidence>
<keyword evidence="2" id="KW-0067">ATP-binding</keyword>
<dbReference type="PROSITE" id="PS50045">
    <property type="entry name" value="SIGMA54_INTERACT_4"/>
    <property type="match status" value="1"/>
</dbReference>
<dbReference type="EMBL" id="JAGSOY010000007">
    <property type="protein sequence ID" value="MBU2710477.1"/>
    <property type="molecule type" value="Genomic_DNA"/>
</dbReference>
<dbReference type="PROSITE" id="PS00688">
    <property type="entry name" value="SIGMA54_INTERACT_3"/>
    <property type="match status" value="1"/>
</dbReference>
<dbReference type="InterPro" id="IPR058031">
    <property type="entry name" value="AAA_lid_NorR"/>
</dbReference>
<dbReference type="InterPro" id="IPR002078">
    <property type="entry name" value="Sigma_54_int"/>
</dbReference>